<accession>A0A410QD53</accession>
<name>A0A410QD53_9FIRM</name>
<dbReference type="InterPro" id="IPR007159">
    <property type="entry name" value="SpoVT-AbrB_dom"/>
</dbReference>
<gene>
    <name evidence="3" type="ORF">EQM13_10185</name>
</gene>
<keyword evidence="1 3" id="KW-0238">DNA-binding</keyword>
<dbReference type="GO" id="GO:0097351">
    <property type="term" value="F:toxin sequestering activity"/>
    <property type="evidence" value="ECO:0007669"/>
    <property type="project" value="InterPro"/>
</dbReference>
<dbReference type="PANTHER" id="PTHR40516:SF1">
    <property type="entry name" value="ANTITOXIN CHPS-RELATED"/>
    <property type="match status" value="1"/>
</dbReference>
<dbReference type="Pfam" id="PF04014">
    <property type="entry name" value="MazE_antitoxin"/>
    <property type="match status" value="1"/>
</dbReference>
<dbReference type="Gene3D" id="2.10.260.10">
    <property type="match status" value="1"/>
</dbReference>
<dbReference type="EMBL" id="CP035282">
    <property type="protein sequence ID" value="QAT61937.1"/>
    <property type="molecule type" value="Genomic_DNA"/>
</dbReference>
<dbReference type="OrthoDB" id="9795766at2"/>
<keyword evidence="4" id="KW-1185">Reference proteome</keyword>
<organism evidence="3 4">
    <name type="scientific">Acidilutibacter cellobiosedens</name>
    <dbReference type="NCBI Taxonomy" id="2507161"/>
    <lineage>
        <taxon>Bacteria</taxon>
        <taxon>Bacillati</taxon>
        <taxon>Bacillota</taxon>
        <taxon>Tissierellia</taxon>
        <taxon>Tissierellales</taxon>
        <taxon>Acidilutibacteraceae</taxon>
        <taxon>Acidilutibacter</taxon>
    </lineage>
</organism>
<dbReference type="AlphaFoldDB" id="A0A410QD53"/>
<sequence length="85" mass="9656">MKTNLVKWGNSAAIRIPKAILEKLNIDSNNFENISFNIDIEGDKLILGKKQKKTKFELLAEKSTGEKLNPRIDIDWGNSVGKEVW</sequence>
<dbReference type="GO" id="GO:0003677">
    <property type="term" value="F:DNA binding"/>
    <property type="evidence" value="ECO:0007669"/>
    <property type="project" value="UniProtKB-UniRule"/>
</dbReference>
<dbReference type="InterPro" id="IPR039052">
    <property type="entry name" value="Antitox_PemI-like"/>
</dbReference>
<dbReference type="InterPro" id="IPR037914">
    <property type="entry name" value="SpoVT-AbrB_sf"/>
</dbReference>
<evidence type="ECO:0000313" key="4">
    <source>
        <dbReference type="Proteomes" id="UP000287969"/>
    </source>
</evidence>
<protein>
    <submittedName>
        <fullName evidence="3">AbrB/MazE/SpoVT family DNA-binding domain-containing protein</fullName>
    </submittedName>
</protein>
<dbReference type="RefSeq" id="WP_128752600.1">
    <property type="nucleotide sequence ID" value="NZ_CP035282.1"/>
</dbReference>
<dbReference type="KEGG" id="spoa:EQM13_10185"/>
<dbReference type="Proteomes" id="UP000287969">
    <property type="component" value="Chromosome"/>
</dbReference>
<proteinExistence type="predicted"/>
<evidence type="ECO:0000259" key="2">
    <source>
        <dbReference type="PROSITE" id="PS51740"/>
    </source>
</evidence>
<evidence type="ECO:0000313" key="3">
    <source>
        <dbReference type="EMBL" id="QAT61937.1"/>
    </source>
</evidence>
<dbReference type="SUPFAM" id="SSF89447">
    <property type="entry name" value="AbrB/MazE/MraZ-like"/>
    <property type="match status" value="1"/>
</dbReference>
<reference evidence="4" key="1">
    <citation type="submission" date="2019-01" db="EMBL/GenBank/DDBJ databases">
        <title>Draft genomes of a novel of Sporanaerobacter strains.</title>
        <authorList>
            <person name="Ma S."/>
        </authorList>
    </citation>
    <scope>NUCLEOTIDE SEQUENCE [LARGE SCALE GENOMIC DNA]</scope>
    <source>
        <strain evidence="4">NJN-17</strain>
    </source>
</reference>
<feature type="domain" description="SpoVT-AbrB" evidence="2">
    <location>
        <begin position="3"/>
        <end position="52"/>
    </location>
</feature>
<dbReference type="SMART" id="SM00966">
    <property type="entry name" value="SpoVT_AbrB"/>
    <property type="match status" value="1"/>
</dbReference>
<dbReference type="PANTHER" id="PTHR40516">
    <property type="entry name" value="ANTITOXIN CHPS-RELATED"/>
    <property type="match status" value="1"/>
</dbReference>
<evidence type="ECO:0000256" key="1">
    <source>
        <dbReference type="PROSITE-ProRule" id="PRU01076"/>
    </source>
</evidence>
<dbReference type="PROSITE" id="PS51740">
    <property type="entry name" value="SPOVT_ABRB"/>
    <property type="match status" value="1"/>
</dbReference>